<evidence type="ECO:0000313" key="1">
    <source>
        <dbReference type="EMBL" id="KAG0413476.1"/>
    </source>
</evidence>
<name>A0AC60P2D3_IXOPE</name>
<organism evidence="1 2">
    <name type="scientific">Ixodes persulcatus</name>
    <name type="common">Taiga tick</name>
    <dbReference type="NCBI Taxonomy" id="34615"/>
    <lineage>
        <taxon>Eukaryota</taxon>
        <taxon>Metazoa</taxon>
        <taxon>Ecdysozoa</taxon>
        <taxon>Arthropoda</taxon>
        <taxon>Chelicerata</taxon>
        <taxon>Arachnida</taxon>
        <taxon>Acari</taxon>
        <taxon>Parasitiformes</taxon>
        <taxon>Ixodida</taxon>
        <taxon>Ixodoidea</taxon>
        <taxon>Ixodidae</taxon>
        <taxon>Ixodinae</taxon>
        <taxon>Ixodes</taxon>
    </lineage>
</organism>
<keyword evidence="2" id="KW-1185">Reference proteome</keyword>
<accession>A0AC60P2D3</accession>
<dbReference type="EMBL" id="JABSTQ010011253">
    <property type="protein sequence ID" value="KAG0413476.1"/>
    <property type="molecule type" value="Genomic_DNA"/>
</dbReference>
<reference evidence="1 2" key="1">
    <citation type="journal article" date="2020" name="Cell">
        <title>Large-Scale Comparative Analyses of Tick Genomes Elucidate Their Genetic Diversity and Vector Capacities.</title>
        <authorList>
            <consortium name="Tick Genome and Microbiome Consortium (TIGMIC)"/>
            <person name="Jia N."/>
            <person name="Wang J."/>
            <person name="Shi W."/>
            <person name="Du L."/>
            <person name="Sun Y."/>
            <person name="Zhan W."/>
            <person name="Jiang J.F."/>
            <person name="Wang Q."/>
            <person name="Zhang B."/>
            <person name="Ji P."/>
            <person name="Bell-Sakyi L."/>
            <person name="Cui X.M."/>
            <person name="Yuan T.T."/>
            <person name="Jiang B.G."/>
            <person name="Yang W.F."/>
            <person name="Lam T.T."/>
            <person name="Chang Q.C."/>
            <person name="Ding S.J."/>
            <person name="Wang X.J."/>
            <person name="Zhu J.G."/>
            <person name="Ruan X.D."/>
            <person name="Zhao L."/>
            <person name="Wei J.T."/>
            <person name="Ye R.Z."/>
            <person name="Que T.C."/>
            <person name="Du C.H."/>
            <person name="Zhou Y.H."/>
            <person name="Cheng J.X."/>
            <person name="Dai P.F."/>
            <person name="Guo W.B."/>
            <person name="Han X.H."/>
            <person name="Huang E.J."/>
            <person name="Li L.F."/>
            <person name="Wei W."/>
            <person name="Gao Y.C."/>
            <person name="Liu J.Z."/>
            <person name="Shao H.Z."/>
            <person name="Wang X."/>
            <person name="Wang C.C."/>
            <person name="Yang T.C."/>
            <person name="Huo Q.B."/>
            <person name="Li W."/>
            <person name="Chen H.Y."/>
            <person name="Chen S.E."/>
            <person name="Zhou L.G."/>
            <person name="Ni X.B."/>
            <person name="Tian J.H."/>
            <person name="Sheng Y."/>
            <person name="Liu T."/>
            <person name="Pan Y.S."/>
            <person name="Xia L.Y."/>
            <person name="Li J."/>
            <person name="Zhao F."/>
            <person name="Cao W.C."/>
        </authorList>
    </citation>
    <scope>NUCLEOTIDE SEQUENCE [LARGE SCALE GENOMIC DNA]</scope>
    <source>
        <strain evidence="1">Iper-2018</strain>
    </source>
</reference>
<protein>
    <submittedName>
        <fullName evidence="1">Uncharacterized protein</fullName>
    </submittedName>
</protein>
<feature type="non-terminal residue" evidence="1">
    <location>
        <position position="1"/>
    </location>
</feature>
<gene>
    <name evidence="1" type="ORF">HPB47_009354</name>
</gene>
<comment type="caution">
    <text evidence="1">The sequence shown here is derived from an EMBL/GenBank/DDBJ whole genome shotgun (WGS) entry which is preliminary data.</text>
</comment>
<sequence length="150" mass="15783">SEEAAVPPPDATTRDDADILRFLRCFEETTKRDECTRPDDAEPGRWRSTSSPGQKAGRVGKAVSSRAPSVPSGRRGPCAEAGLPPLPALGLIASCAAPGGRRRSLPRPHASSPAHADSAPLYRNGQATTCAGLRQPAPLEPVACRCVVHR</sequence>
<evidence type="ECO:0000313" key="2">
    <source>
        <dbReference type="Proteomes" id="UP000805193"/>
    </source>
</evidence>
<dbReference type="Proteomes" id="UP000805193">
    <property type="component" value="Unassembled WGS sequence"/>
</dbReference>
<proteinExistence type="predicted"/>